<keyword evidence="2 4" id="KW-0863">Zinc-finger</keyword>
<keyword evidence="7" id="KW-1185">Reference proteome</keyword>
<organism evidence="6 7">
    <name type="scientific">Pygocentrus nattereri</name>
    <name type="common">Red-bellied piranha</name>
    <dbReference type="NCBI Taxonomy" id="42514"/>
    <lineage>
        <taxon>Eukaryota</taxon>
        <taxon>Metazoa</taxon>
        <taxon>Chordata</taxon>
        <taxon>Craniata</taxon>
        <taxon>Vertebrata</taxon>
        <taxon>Euteleostomi</taxon>
        <taxon>Actinopterygii</taxon>
        <taxon>Neopterygii</taxon>
        <taxon>Teleostei</taxon>
        <taxon>Ostariophysi</taxon>
        <taxon>Characiformes</taxon>
        <taxon>Characoidei</taxon>
        <taxon>Pygocentrus</taxon>
    </lineage>
</organism>
<name>A0AAR2LJ84_PYGNA</name>
<dbReference type="Proteomes" id="UP001501920">
    <property type="component" value="Chromosome 12"/>
</dbReference>
<dbReference type="AlphaFoldDB" id="A0AAR2LJ84"/>
<dbReference type="InterPro" id="IPR006629">
    <property type="entry name" value="LITAF"/>
</dbReference>
<keyword evidence="3" id="KW-0862">Zinc</keyword>
<proteinExistence type="predicted"/>
<evidence type="ECO:0000313" key="6">
    <source>
        <dbReference type="Ensembl" id="ENSPNAP00000074732.1"/>
    </source>
</evidence>
<keyword evidence="1" id="KW-0479">Metal-binding</keyword>
<protein>
    <recommendedName>
        <fullName evidence="5">RING-type domain-containing protein</fullName>
    </recommendedName>
</protein>
<evidence type="ECO:0000259" key="5">
    <source>
        <dbReference type="PROSITE" id="PS50089"/>
    </source>
</evidence>
<evidence type="ECO:0000256" key="3">
    <source>
        <dbReference type="ARBA" id="ARBA00022833"/>
    </source>
</evidence>
<evidence type="ECO:0000256" key="4">
    <source>
        <dbReference type="PROSITE-ProRule" id="PRU00175"/>
    </source>
</evidence>
<reference evidence="6 7" key="1">
    <citation type="submission" date="2020-10" db="EMBL/GenBank/DDBJ databases">
        <title>Pygocentrus nattereri (red-bellied piranha) genome, fPygNat1, primary haplotype.</title>
        <authorList>
            <person name="Myers G."/>
            <person name="Meyer A."/>
            <person name="Karagic N."/>
            <person name="Pippel M."/>
            <person name="Winkler S."/>
            <person name="Tracey A."/>
            <person name="Wood J."/>
            <person name="Formenti G."/>
            <person name="Howe K."/>
            <person name="Fedrigo O."/>
            <person name="Jarvis E.D."/>
        </authorList>
    </citation>
    <scope>NUCLEOTIDE SEQUENCE [LARGE SCALE GENOMIC DNA]</scope>
</reference>
<dbReference type="Pfam" id="PF10601">
    <property type="entry name" value="zf-LITAF-like"/>
    <property type="match status" value="1"/>
</dbReference>
<dbReference type="InterPro" id="IPR001841">
    <property type="entry name" value="Znf_RING"/>
</dbReference>
<sequence>FRCPICTLDVVTSTFTVPLLCLHSIWPCCLVPFHSCHDVEHSCPNCQSNVVYIHKRM</sequence>
<evidence type="ECO:0000256" key="2">
    <source>
        <dbReference type="ARBA" id="ARBA00022771"/>
    </source>
</evidence>
<dbReference type="PROSITE" id="PS50089">
    <property type="entry name" value="ZF_RING_2"/>
    <property type="match status" value="1"/>
</dbReference>
<reference evidence="6" key="3">
    <citation type="submission" date="2025-09" db="UniProtKB">
        <authorList>
            <consortium name="Ensembl"/>
        </authorList>
    </citation>
    <scope>IDENTIFICATION</scope>
</reference>
<feature type="domain" description="RING-type" evidence="5">
    <location>
        <begin position="3"/>
        <end position="47"/>
    </location>
</feature>
<reference evidence="6" key="2">
    <citation type="submission" date="2025-08" db="UniProtKB">
        <authorList>
            <consortium name="Ensembl"/>
        </authorList>
    </citation>
    <scope>IDENTIFICATION</scope>
</reference>
<accession>A0AAR2LJ84</accession>
<dbReference type="GO" id="GO:0008270">
    <property type="term" value="F:zinc ion binding"/>
    <property type="evidence" value="ECO:0007669"/>
    <property type="project" value="UniProtKB-KW"/>
</dbReference>
<evidence type="ECO:0000256" key="1">
    <source>
        <dbReference type="ARBA" id="ARBA00022723"/>
    </source>
</evidence>
<dbReference type="Ensembl" id="ENSPNAT00000044704.1">
    <property type="protein sequence ID" value="ENSPNAP00000074732.1"/>
    <property type="gene ID" value="ENSPNAG00000035030.1"/>
</dbReference>
<evidence type="ECO:0000313" key="7">
    <source>
        <dbReference type="Proteomes" id="UP001501920"/>
    </source>
</evidence>